<dbReference type="EMBL" id="HBHK01008353">
    <property type="protein sequence ID" value="CAD9675724.1"/>
    <property type="molecule type" value="Transcribed_RNA"/>
</dbReference>
<feature type="transmembrane region" description="Helical" evidence="1">
    <location>
        <begin position="565"/>
        <end position="586"/>
    </location>
</feature>
<feature type="transmembrane region" description="Helical" evidence="1">
    <location>
        <begin position="510"/>
        <end position="529"/>
    </location>
</feature>
<keyword evidence="1" id="KW-1133">Transmembrane helix</keyword>
<evidence type="ECO:0000313" key="4">
    <source>
        <dbReference type="EMBL" id="CAD9675724.1"/>
    </source>
</evidence>
<evidence type="ECO:0000259" key="3">
    <source>
        <dbReference type="Pfam" id="PF01757"/>
    </source>
</evidence>
<sequence length="727" mass="82375">MVRLFAGALLVAQAAAYDPNHASVLPACSPMLSSCNGTWDSFGSKLTLPCSVASGHLPLGLQLPLLFEGNYDLCETFDDAHFCYLGTSSPLMPLVGPFPYLEKGHIKFGTMMYGPLKIDQCVSKQCHADLLKIGFDAQVDKIVSYILNVTKSNSTKAKALAGYLKSVTQVKCVPPVKKMDWVGILTNTTLFAFLILVVIATVFQVFAPEFGVSKSLVWFAANRNGERLVATIPGDFNAFNGIRFLSMCWVITGHTVLQYISPVNNPTSEAKVTQSFGFTFIRGAEFAVDTFFFMSGFLATWGMVKQFSNRALTPKSYIMVMLARWLRLTPTYAWVLLFFWKVLPQLGTGPYWNLGDAAQQCEHSWWANMLYINNIVPWDKSSTMTMCMGWSWYLANDFQFFLLVPIIVHMYLKGERSNNPLYRYGPCLFLIILQLVVTGLLMGGLHDIVGAEFQLQIYSKPWCRMSPYVIGIFLALIHHARVTKAEKQAELDSTANPRAWKVFSVRHRVVLFWTVAAVALLFGDVTIYYDMWKCKDSEHQCNAWMSIYLYGFFKNQNWSISSERFYAATQFVLWTAPLALFCYTLFSANRYDIFKIKWLLSHSMCTPLARLTYNAYLVHLPLMMYYNATNKVAHSWNSFRVSLECIAFIVLAYMCSFILYLLIEKPVMNMVSAAFTKTKSLETRNSAHETLERQYSTVSDLDSEAVAMTSPFVQPVGEDEAYSRMEN</sequence>
<proteinExistence type="predicted"/>
<keyword evidence="1" id="KW-0472">Membrane</keyword>
<dbReference type="GO" id="GO:0016747">
    <property type="term" value="F:acyltransferase activity, transferring groups other than amino-acyl groups"/>
    <property type="evidence" value="ECO:0007669"/>
    <property type="project" value="InterPro"/>
</dbReference>
<gene>
    <name evidence="4" type="ORF">QSP1433_LOCUS5177</name>
</gene>
<feature type="transmembrane region" description="Helical" evidence="1">
    <location>
        <begin position="465"/>
        <end position="482"/>
    </location>
</feature>
<feature type="transmembrane region" description="Helical" evidence="1">
    <location>
        <begin position="607"/>
        <end position="626"/>
    </location>
</feature>
<dbReference type="PANTHER" id="PTHR11161:SF0">
    <property type="entry name" value="O-ACYLTRANSFERASE LIKE PROTEIN"/>
    <property type="match status" value="1"/>
</dbReference>
<name>A0A7S2W9C1_9STRA</name>
<evidence type="ECO:0000256" key="1">
    <source>
        <dbReference type="SAM" id="Phobius"/>
    </source>
</evidence>
<feature type="domain" description="Acyltransferase 3" evidence="3">
    <location>
        <begin position="237"/>
        <end position="660"/>
    </location>
</feature>
<feature type="transmembrane region" description="Helical" evidence="1">
    <location>
        <begin position="424"/>
        <end position="445"/>
    </location>
</feature>
<keyword evidence="1" id="KW-0812">Transmembrane</keyword>
<feature type="transmembrane region" description="Helical" evidence="1">
    <location>
        <begin position="325"/>
        <end position="343"/>
    </location>
</feature>
<dbReference type="Pfam" id="PF01757">
    <property type="entry name" value="Acyl_transf_3"/>
    <property type="match status" value="1"/>
</dbReference>
<dbReference type="InterPro" id="IPR002656">
    <property type="entry name" value="Acyl_transf_3_dom"/>
</dbReference>
<dbReference type="PROSITE" id="PS51257">
    <property type="entry name" value="PROKAR_LIPOPROTEIN"/>
    <property type="match status" value="1"/>
</dbReference>
<reference evidence="4" key="1">
    <citation type="submission" date="2021-01" db="EMBL/GenBank/DDBJ databases">
        <authorList>
            <person name="Corre E."/>
            <person name="Pelletier E."/>
            <person name="Niang G."/>
            <person name="Scheremetjew M."/>
            <person name="Finn R."/>
            <person name="Kale V."/>
            <person name="Holt S."/>
            <person name="Cochrane G."/>
            <person name="Meng A."/>
            <person name="Brown T."/>
            <person name="Cohen L."/>
        </authorList>
    </citation>
    <scope>NUCLEOTIDE SEQUENCE</scope>
    <source>
        <strain evidence="4">NY070348D</strain>
    </source>
</reference>
<organism evidence="4">
    <name type="scientific">Mucochytrium quahogii</name>
    <dbReference type="NCBI Taxonomy" id="96639"/>
    <lineage>
        <taxon>Eukaryota</taxon>
        <taxon>Sar</taxon>
        <taxon>Stramenopiles</taxon>
        <taxon>Bigyra</taxon>
        <taxon>Labyrinthulomycetes</taxon>
        <taxon>Thraustochytrida</taxon>
        <taxon>Thraustochytriidae</taxon>
        <taxon>Mucochytrium</taxon>
    </lineage>
</organism>
<protein>
    <recommendedName>
        <fullName evidence="3">Acyltransferase 3 domain-containing protein</fullName>
    </recommendedName>
</protein>
<feature type="chain" id="PRO_5030504412" description="Acyltransferase 3 domain-containing protein" evidence="2">
    <location>
        <begin position="17"/>
        <end position="727"/>
    </location>
</feature>
<feature type="transmembrane region" description="Helical" evidence="1">
    <location>
        <begin position="280"/>
        <end position="304"/>
    </location>
</feature>
<feature type="signal peptide" evidence="2">
    <location>
        <begin position="1"/>
        <end position="16"/>
    </location>
</feature>
<keyword evidence="2" id="KW-0732">Signal</keyword>
<dbReference type="InterPro" id="IPR052728">
    <property type="entry name" value="O2_lipid_transport_reg"/>
</dbReference>
<feature type="transmembrane region" description="Helical" evidence="1">
    <location>
        <begin position="181"/>
        <end position="206"/>
    </location>
</feature>
<dbReference type="AlphaFoldDB" id="A0A7S2W9C1"/>
<dbReference type="PANTHER" id="PTHR11161">
    <property type="entry name" value="O-ACYLTRANSFERASE"/>
    <property type="match status" value="1"/>
</dbReference>
<feature type="transmembrane region" description="Helical" evidence="1">
    <location>
        <begin position="390"/>
        <end position="412"/>
    </location>
</feature>
<evidence type="ECO:0000256" key="2">
    <source>
        <dbReference type="SAM" id="SignalP"/>
    </source>
</evidence>
<feature type="transmembrane region" description="Helical" evidence="1">
    <location>
        <begin position="646"/>
        <end position="663"/>
    </location>
</feature>
<accession>A0A7S2W9C1</accession>